<evidence type="ECO:0000256" key="1">
    <source>
        <dbReference type="SAM" id="MobiDB-lite"/>
    </source>
</evidence>
<proteinExistence type="predicted"/>
<keyword evidence="3" id="KW-1185">Reference proteome</keyword>
<accession>A0A9P0E0L0</accession>
<dbReference type="Proteomes" id="UP001152798">
    <property type="component" value="Chromosome 1"/>
</dbReference>
<name>A0A9P0E0L0_NEZVI</name>
<sequence length="110" mass="12534">MERRQPVRRSARAKIPRIDKEFIIDDSESGLSEDKGEPLKRTKGKKMSYLEVAGSDTEEGVIARSRKLISEDEEGFVPEKEEVREDEENEPEEVEPVEEVQEVEGALSIC</sequence>
<dbReference type="EMBL" id="OV725077">
    <property type="protein sequence ID" value="CAH1388730.1"/>
    <property type="molecule type" value="Genomic_DNA"/>
</dbReference>
<organism evidence="2 3">
    <name type="scientific">Nezara viridula</name>
    <name type="common">Southern green stink bug</name>
    <name type="synonym">Cimex viridulus</name>
    <dbReference type="NCBI Taxonomy" id="85310"/>
    <lineage>
        <taxon>Eukaryota</taxon>
        <taxon>Metazoa</taxon>
        <taxon>Ecdysozoa</taxon>
        <taxon>Arthropoda</taxon>
        <taxon>Hexapoda</taxon>
        <taxon>Insecta</taxon>
        <taxon>Pterygota</taxon>
        <taxon>Neoptera</taxon>
        <taxon>Paraneoptera</taxon>
        <taxon>Hemiptera</taxon>
        <taxon>Heteroptera</taxon>
        <taxon>Panheteroptera</taxon>
        <taxon>Pentatomomorpha</taxon>
        <taxon>Pentatomoidea</taxon>
        <taxon>Pentatomidae</taxon>
        <taxon>Pentatominae</taxon>
        <taxon>Nezara</taxon>
    </lineage>
</organism>
<dbReference type="AlphaFoldDB" id="A0A9P0E0L0"/>
<feature type="compositionally biased region" description="Acidic residues" evidence="1">
    <location>
        <begin position="84"/>
        <end position="102"/>
    </location>
</feature>
<evidence type="ECO:0000313" key="3">
    <source>
        <dbReference type="Proteomes" id="UP001152798"/>
    </source>
</evidence>
<evidence type="ECO:0000313" key="2">
    <source>
        <dbReference type="EMBL" id="CAH1388730.1"/>
    </source>
</evidence>
<protein>
    <submittedName>
        <fullName evidence="2">Uncharacterized protein</fullName>
    </submittedName>
</protein>
<reference evidence="2" key="1">
    <citation type="submission" date="2022-01" db="EMBL/GenBank/DDBJ databases">
        <authorList>
            <person name="King R."/>
        </authorList>
    </citation>
    <scope>NUCLEOTIDE SEQUENCE</scope>
</reference>
<gene>
    <name evidence="2" type="ORF">NEZAVI_LOCUS291</name>
</gene>
<feature type="region of interest" description="Disordered" evidence="1">
    <location>
        <begin position="76"/>
        <end position="110"/>
    </location>
</feature>
<dbReference type="OrthoDB" id="10656839at2759"/>